<proteinExistence type="predicted"/>
<comment type="caution">
    <text evidence="2">The sequence shown here is derived from an EMBL/GenBank/DDBJ whole genome shotgun (WGS) entry which is preliminary data.</text>
</comment>
<evidence type="ECO:0000313" key="3">
    <source>
        <dbReference type="Proteomes" id="UP000030108"/>
    </source>
</evidence>
<dbReference type="EMBL" id="JATN01000319">
    <property type="protein sequence ID" value="EUC60661.1"/>
    <property type="molecule type" value="Genomic_DNA"/>
</dbReference>
<dbReference type="AlphaFoldDB" id="X8JBL5"/>
<evidence type="ECO:0000256" key="1">
    <source>
        <dbReference type="SAM" id="MobiDB-lite"/>
    </source>
</evidence>
<protein>
    <submittedName>
        <fullName evidence="2">Uncharacterized protein</fullName>
    </submittedName>
</protein>
<feature type="region of interest" description="Disordered" evidence="1">
    <location>
        <begin position="51"/>
        <end position="73"/>
    </location>
</feature>
<accession>X8JBL5</accession>
<reference evidence="3" key="1">
    <citation type="journal article" date="2014" name="Genome Announc.">
        <title>Draft genome sequence of the plant-pathogenic soil fungus Rhizoctonia solani anastomosis group 3 strain Rhs1AP.</title>
        <authorList>
            <person name="Cubeta M.A."/>
            <person name="Thomas E."/>
            <person name="Dean R.A."/>
            <person name="Jabaji S."/>
            <person name="Neate S.M."/>
            <person name="Tavantzis S."/>
            <person name="Toda T."/>
            <person name="Vilgalys R."/>
            <person name="Bharathan N."/>
            <person name="Fedorova-Abrams N."/>
            <person name="Pakala S.B."/>
            <person name="Pakala S.M."/>
            <person name="Zafar N."/>
            <person name="Joardar V."/>
            <person name="Losada L."/>
            <person name="Nierman W.C."/>
        </authorList>
    </citation>
    <scope>NUCLEOTIDE SEQUENCE [LARGE SCALE GENOMIC DNA]</scope>
    <source>
        <strain evidence="3">AG-3</strain>
    </source>
</reference>
<dbReference type="Proteomes" id="UP000030108">
    <property type="component" value="Unassembled WGS sequence"/>
</dbReference>
<evidence type="ECO:0000313" key="2">
    <source>
        <dbReference type="EMBL" id="EUC60661.1"/>
    </source>
</evidence>
<name>X8JBL5_9AGAM</name>
<organism evidence="2 3">
    <name type="scientific">Rhizoctonia solani AG-3 Rhs1AP</name>
    <dbReference type="NCBI Taxonomy" id="1086054"/>
    <lineage>
        <taxon>Eukaryota</taxon>
        <taxon>Fungi</taxon>
        <taxon>Dikarya</taxon>
        <taxon>Basidiomycota</taxon>
        <taxon>Agaricomycotina</taxon>
        <taxon>Agaricomycetes</taxon>
        <taxon>Cantharellales</taxon>
        <taxon>Ceratobasidiaceae</taxon>
        <taxon>Rhizoctonia</taxon>
    </lineage>
</organism>
<feature type="non-terminal residue" evidence="2">
    <location>
        <position position="203"/>
    </location>
</feature>
<gene>
    <name evidence="2" type="ORF">RSOL_359420</name>
</gene>
<sequence length="203" mass="22631">MGNIHTKLRNCLSFERVHDIATVAIGIETQHQAAGITPSRKRTKRCFDEPRSPLTLRTTSDERFDSLPDPPVELISGENSAYIEYLEPEDEDEDLEGEDEMGARNLTGGTAQLNQALDNDNNEKTGEEALPEPEEIVANQPCAHPRRLRLYFSKAHAIPLSEVFNLLESVDGVEVGLGIYWKDGVANLAEEHDVYEAIASMRN</sequence>